<dbReference type="InterPro" id="IPR036390">
    <property type="entry name" value="WH_DNA-bd_sf"/>
</dbReference>
<organism evidence="4 6">
    <name type="scientific">Basidiobolus meristosporus CBS 931.73</name>
    <dbReference type="NCBI Taxonomy" id="1314790"/>
    <lineage>
        <taxon>Eukaryota</taxon>
        <taxon>Fungi</taxon>
        <taxon>Fungi incertae sedis</taxon>
        <taxon>Zoopagomycota</taxon>
        <taxon>Entomophthoromycotina</taxon>
        <taxon>Basidiobolomycetes</taxon>
        <taxon>Basidiobolales</taxon>
        <taxon>Basidiobolaceae</taxon>
        <taxon>Basidiobolus</taxon>
    </lineage>
</organism>
<dbReference type="Proteomes" id="UP000193498">
    <property type="component" value="Unassembled WGS sequence"/>
</dbReference>
<dbReference type="InterPro" id="IPR050211">
    <property type="entry name" value="FOX_domain-containing"/>
</dbReference>
<dbReference type="InterPro" id="IPR036388">
    <property type="entry name" value="WH-like_DNA-bd_sf"/>
</dbReference>
<keyword evidence="2" id="KW-0539">Nucleus</keyword>
<dbReference type="PROSITE" id="PS00657">
    <property type="entry name" value="FORK_HEAD_1"/>
    <property type="match status" value="1"/>
</dbReference>
<dbReference type="Gene3D" id="1.10.10.10">
    <property type="entry name" value="Winged helix-like DNA-binding domain superfamily/Winged helix DNA-binding domain"/>
    <property type="match status" value="1"/>
</dbReference>
<comment type="subcellular location">
    <subcellularLocation>
        <location evidence="2">Nucleus</location>
    </subcellularLocation>
</comment>
<dbReference type="InterPro" id="IPR001766">
    <property type="entry name" value="Fork_head_dom"/>
</dbReference>
<dbReference type="STRING" id="1314790.A0A1Y1WT63"/>
<gene>
    <name evidence="5" type="ORF">K493DRAFT_203011</name>
    <name evidence="4" type="ORF">K493DRAFT_246057</name>
</gene>
<dbReference type="OrthoDB" id="5954824at2759"/>
<sequence>MNSHGPHKLIETFVSVSPDSAKKLPRKRRRPPFSYSSLIAQAILSTPDRRLTLREIYQWIMERYPAMYKAGDTGWQNTIRHNLSLNKCFKKIPRAENDVPHISKGKGGYWTVDPEFMSSFENGEFPKGTMVRRKPVESNNFDGFSAAPQMHGVFHYTSPNPVEHSPLNETYQCNHESTYRKGSLDQYLLHSKEPVEDERYRRRSEVSPYYYANSTPQPYSRPYSQSEYLQPMLLRAGSEASSCKSSSEDTSVLRIHNILN</sequence>
<dbReference type="PRINTS" id="PR00053">
    <property type="entry name" value="FORKHEAD"/>
</dbReference>
<dbReference type="Pfam" id="PF00250">
    <property type="entry name" value="Forkhead"/>
    <property type="match status" value="1"/>
</dbReference>
<dbReference type="FunFam" id="1.10.10.10:FF:000135">
    <property type="entry name" value="forkhead box protein G1"/>
    <property type="match status" value="1"/>
</dbReference>
<dbReference type="InterPro" id="IPR018122">
    <property type="entry name" value="TF_fork_head_CS_1"/>
</dbReference>
<accession>A0A1Y1WT63</accession>
<protein>
    <recommendedName>
        <fullName evidence="3">Fork-head domain-containing protein</fullName>
    </recommendedName>
</protein>
<feature type="DNA-binding region" description="Fork-head" evidence="2">
    <location>
        <begin position="30"/>
        <end position="135"/>
    </location>
</feature>
<name>A0A1Y1WT63_9FUNG</name>
<evidence type="ECO:0000256" key="1">
    <source>
        <dbReference type="ARBA" id="ARBA00023125"/>
    </source>
</evidence>
<dbReference type="PROSITE" id="PS50039">
    <property type="entry name" value="FORK_HEAD_3"/>
    <property type="match status" value="1"/>
</dbReference>
<dbReference type="EMBL" id="MCFE01000922">
    <property type="protein sequence ID" value="ORX76727.1"/>
    <property type="molecule type" value="Genomic_DNA"/>
</dbReference>
<evidence type="ECO:0000259" key="3">
    <source>
        <dbReference type="PROSITE" id="PS50039"/>
    </source>
</evidence>
<evidence type="ECO:0000313" key="6">
    <source>
        <dbReference type="Proteomes" id="UP000193498"/>
    </source>
</evidence>
<comment type="caution">
    <text evidence="4">The sequence shown here is derived from an EMBL/GenBank/DDBJ whole genome shotgun (WGS) entry which is preliminary data.</text>
</comment>
<dbReference type="GO" id="GO:0005634">
    <property type="term" value="C:nucleus"/>
    <property type="evidence" value="ECO:0007669"/>
    <property type="project" value="UniProtKB-SubCell"/>
</dbReference>
<dbReference type="PANTHER" id="PTHR11829:SF343">
    <property type="entry name" value="FORK-HEAD DOMAIN-CONTAINING PROTEIN"/>
    <property type="match status" value="1"/>
</dbReference>
<evidence type="ECO:0000313" key="5">
    <source>
        <dbReference type="EMBL" id="ORY06693.1"/>
    </source>
</evidence>
<keyword evidence="6" id="KW-1185">Reference proteome</keyword>
<evidence type="ECO:0000313" key="4">
    <source>
        <dbReference type="EMBL" id="ORX76727.1"/>
    </source>
</evidence>
<dbReference type="PANTHER" id="PTHR11829">
    <property type="entry name" value="FORKHEAD BOX PROTEIN"/>
    <property type="match status" value="1"/>
</dbReference>
<dbReference type="GO" id="GO:0000978">
    <property type="term" value="F:RNA polymerase II cis-regulatory region sequence-specific DNA binding"/>
    <property type="evidence" value="ECO:0007669"/>
    <property type="project" value="TreeGrafter"/>
</dbReference>
<dbReference type="SMART" id="SM00339">
    <property type="entry name" value="FH"/>
    <property type="match status" value="1"/>
</dbReference>
<dbReference type="SUPFAM" id="SSF46785">
    <property type="entry name" value="Winged helix' DNA-binding domain"/>
    <property type="match status" value="1"/>
</dbReference>
<reference evidence="4 6" key="1">
    <citation type="submission" date="2016-07" db="EMBL/GenBank/DDBJ databases">
        <title>Pervasive Adenine N6-methylation of Active Genes in Fungi.</title>
        <authorList>
            <consortium name="DOE Joint Genome Institute"/>
            <person name="Mondo S.J."/>
            <person name="Dannebaum R.O."/>
            <person name="Kuo R.C."/>
            <person name="Labutti K."/>
            <person name="Haridas S."/>
            <person name="Kuo A."/>
            <person name="Salamov A."/>
            <person name="Ahrendt S.R."/>
            <person name="Lipzen A."/>
            <person name="Sullivan W."/>
            <person name="Andreopoulos W.B."/>
            <person name="Clum A."/>
            <person name="Lindquist E."/>
            <person name="Daum C."/>
            <person name="Ramamoorthy G.K."/>
            <person name="Gryganskyi A."/>
            <person name="Culley D."/>
            <person name="Magnuson J.K."/>
            <person name="James T.Y."/>
            <person name="O'Malley M.A."/>
            <person name="Stajich J.E."/>
            <person name="Spatafora J.W."/>
            <person name="Visel A."/>
            <person name="Grigoriev I.V."/>
        </authorList>
    </citation>
    <scope>NUCLEOTIDE SEQUENCE [LARGE SCALE GENOMIC DNA]</scope>
    <source>
        <strain evidence="4 6">CBS 931.73</strain>
    </source>
</reference>
<feature type="domain" description="Fork-head" evidence="3">
    <location>
        <begin position="30"/>
        <end position="135"/>
    </location>
</feature>
<dbReference type="GO" id="GO:0000981">
    <property type="term" value="F:DNA-binding transcription factor activity, RNA polymerase II-specific"/>
    <property type="evidence" value="ECO:0007669"/>
    <property type="project" value="TreeGrafter"/>
</dbReference>
<evidence type="ECO:0000256" key="2">
    <source>
        <dbReference type="PROSITE-ProRule" id="PRU00089"/>
    </source>
</evidence>
<dbReference type="EMBL" id="MCFE01000014">
    <property type="protein sequence ID" value="ORY06693.1"/>
    <property type="molecule type" value="Genomic_DNA"/>
</dbReference>
<dbReference type="InParanoid" id="A0A1Y1WT63"/>
<proteinExistence type="predicted"/>
<dbReference type="AlphaFoldDB" id="A0A1Y1WT63"/>
<keyword evidence="1 2" id="KW-0238">DNA-binding</keyword>